<organism evidence="4">
    <name type="scientific">marine metagenome</name>
    <dbReference type="NCBI Taxonomy" id="408172"/>
    <lineage>
        <taxon>unclassified sequences</taxon>
        <taxon>metagenomes</taxon>
        <taxon>ecological metagenomes</taxon>
    </lineage>
</organism>
<keyword evidence="2" id="KW-0503">Monooxygenase</keyword>
<name>A0A381PSQ3_9ZZZZ</name>
<sequence length="359" mass="39654">MVAGLRPRLEAAVEFGIFLEFPIKDGGTEKEAFDDSFVLVNEAEQLGVDSLWLAEYHFSPGRVMASPIAILSNIAARTERIRLGTAVILLPLANPVRVAEEIATLDLVSGGRVEFGIGRGTFPNVHEGFNSPFVESRGRFEESLEVILKAWTNETFSFEGEYYNLKGLTVTPKPYQDPHPPVRVGVTSAESFVTTGRMGHDILINPSRVFTLAGLKPEIKAYHQAWKDAGHKGKGKVGLRVPVYLSEDAQKAHDEPMESALFSMGRLSDRVASYAQYGGTTGNWGKEAADVKNMSYDDWFRDKVAYGTPEAVTEKLRALTEELGLNQILFEVDFGNKIPLKNQVNSMRLMMEKVAPNLG</sequence>
<protein>
    <recommendedName>
        <fullName evidence="3">Luciferase-like domain-containing protein</fullName>
    </recommendedName>
</protein>
<dbReference type="InterPro" id="IPR050766">
    <property type="entry name" value="Bact_Lucif_Oxidored"/>
</dbReference>
<gene>
    <name evidence="4" type="ORF">METZ01_LOCUS22936</name>
</gene>
<evidence type="ECO:0000256" key="2">
    <source>
        <dbReference type="ARBA" id="ARBA00023033"/>
    </source>
</evidence>
<dbReference type="AlphaFoldDB" id="A0A381PSQ3"/>
<evidence type="ECO:0000259" key="3">
    <source>
        <dbReference type="Pfam" id="PF00296"/>
    </source>
</evidence>
<reference evidence="4" key="1">
    <citation type="submission" date="2018-05" db="EMBL/GenBank/DDBJ databases">
        <authorList>
            <person name="Lanie J.A."/>
            <person name="Ng W.-L."/>
            <person name="Kazmierczak K.M."/>
            <person name="Andrzejewski T.M."/>
            <person name="Davidsen T.M."/>
            <person name="Wayne K.J."/>
            <person name="Tettelin H."/>
            <person name="Glass J.I."/>
            <person name="Rusch D."/>
            <person name="Podicherti R."/>
            <person name="Tsui H.-C.T."/>
            <person name="Winkler M.E."/>
        </authorList>
    </citation>
    <scope>NUCLEOTIDE SEQUENCE</scope>
</reference>
<feature type="domain" description="Luciferase-like" evidence="3">
    <location>
        <begin position="14"/>
        <end position="326"/>
    </location>
</feature>
<dbReference type="SUPFAM" id="SSF51679">
    <property type="entry name" value="Bacterial luciferase-like"/>
    <property type="match status" value="1"/>
</dbReference>
<dbReference type="InterPro" id="IPR036661">
    <property type="entry name" value="Luciferase-like_sf"/>
</dbReference>
<evidence type="ECO:0000313" key="4">
    <source>
        <dbReference type="EMBL" id="SUZ70082.1"/>
    </source>
</evidence>
<dbReference type="GO" id="GO:0004497">
    <property type="term" value="F:monooxygenase activity"/>
    <property type="evidence" value="ECO:0007669"/>
    <property type="project" value="UniProtKB-KW"/>
</dbReference>
<dbReference type="Pfam" id="PF00296">
    <property type="entry name" value="Bac_luciferase"/>
    <property type="match status" value="1"/>
</dbReference>
<dbReference type="PANTHER" id="PTHR30137">
    <property type="entry name" value="LUCIFERASE-LIKE MONOOXYGENASE"/>
    <property type="match status" value="1"/>
</dbReference>
<accession>A0A381PSQ3</accession>
<dbReference type="GO" id="GO:0016705">
    <property type="term" value="F:oxidoreductase activity, acting on paired donors, with incorporation or reduction of molecular oxygen"/>
    <property type="evidence" value="ECO:0007669"/>
    <property type="project" value="InterPro"/>
</dbReference>
<dbReference type="InterPro" id="IPR011251">
    <property type="entry name" value="Luciferase-like_dom"/>
</dbReference>
<dbReference type="EMBL" id="UINC01001080">
    <property type="protein sequence ID" value="SUZ70082.1"/>
    <property type="molecule type" value="Genomic_DNA"/>
</dbReference>
<dbReference type="PANTHER" id="PTHR30137:SF8">
    <property type="entry name" value="BLR5498 PROTEIN"/>
    <property type="match status" value="1"/>
</dbReference>
<dbReference type="Gene3D" id="3.20.20.30">
    <property type="entry name" value="Luciferase-like domain"/>
    <property type="match status" value="1"/>
</dbReference>
<proteinExistence type="predicted"/>
<dbReference type="GO" id="GO:0005829">
    <property type="term" value="C:cytosol"/>
    <property type="evidence" value="ECO:0007669"/>
    <property type="project" value="TreeGrafter"/>
</dbReference>
<evidence type="ECO:0000256" key="1">
    <source>
        <dbReference type="ARBA" id="ARBA00023002"/>
    </source>
</evidence>
<keyword evidence="1" id="KW-0560">Oxidoreductase</keyword>